<gene>
    <name evidence="3" type="ORF">TAV2_LOCUS21752</name>
</gene>
<evidence type="ECO:0000313" key="4">
    <source>
        <dbReference type="Proteomes" id="UP000836841"/>
    </source>
</evidence>
<dbReference type="EMBL" id="OU466862">
    <property type="protein sequence ID" value="CAH2072417.1"/>
    <property type="molecule type" value="Genomic_DNA"/>
</dbReference>
<organism evidence="3 4">
    <name type="scientific">Thlaspi arvense</name>
    <name type="common">Field penny-cress</name>
    <dbReference type="NCBI Taxonomy" id="13288"/>
    <lineage>
        <taxon>Eukaryota</taxon>
        <taxon>Viridiplantae</taxon>
        <taxon>Streptophyta</taxon>
        <taxon>Embryophyta</taxon>
        <taxon>Tracheophyta</taxon>
        <taxon>Spermatophyta</taxon>
        <taxon>Magnoliopsida</taxon>
        <taxon>eudicotyledons</taxon>
        <taxon>Gunneridae</taxon>
        <taxon>Pentapetalae</taxon>
        <taxon>rosids</taxon>
        <taxon>malvids</taxon>
        <taxon>Brassicales</taxon>
        <taxon>Brassicaceae</taxon>
        <taxon>Thlaspideae</taxon>
        <taxon>Thlaspi</taxon>
    </lineage>
</organism>
<dbReference type="InterPro" id="IPR024593">
    <property type="entry name" value="DUF3444"/>
</dbReference>
<protein>
    <recommendedName>
        <fullName evidence="2">DUF3444 domain-containing protein</fullName>
    </recommendedName>
</protein>
<feature type="region of interest" description="Disordered" evidence="1">
    <location>
        <begin position="1"/>
        <end position="52"/>
    </location>
</feature>
<proteinExistence type="predicted"/>
<evidence type="ECO:0000313" key="3">
    <source>
        <dbReference type="EMBL" id="CAH2072417.1"/>
    </source>
</evidence>
<feature type="domain" description="DUF3444" evidence="2">
    <location>
        <begin position="75"/>
        <end position="285"/>
    </location>
</feature>
<dbReference type="Proteomes" id="UP000836841">
    <property type="component" value="Chromosome 6"/>
</dbReference>
<dbReference type="PANTHER" id="PTHR45089:SF56">
    <property type="entry name" value="DUF3444 DOMAIN-CONTAINING PROTEIN"/>
    <property type="match status" value="1"/>
</dbReference>
<dbReference type="PANTHER" id="PTHR45089">
    <property type="entry name" value="DNAJ HEAT SHOCK AMINO-TERMINAL DOMAIN PROTEIN-RELATED"/>
    <property type="match status" value="1"/>
</dbReference>
<feature type="compositionally biased region" description="Polar residues" evidence="1">
    <location>
        <begin position="20"/>
        <end position="30"/>
    </location>
</feature>
<evidence type="ECO:0000259" key="2">
    <source>
        <dbReference type="Pfam" id="PF11926"/>
    </source>
</evidence>
<feature type="compositionally biased region" description="Basic and acidic residues" evidence="1">
    <location>
        <begin position="31"/>
        <end position="45"/>
    </location>
</feature>
<dbReference type="AlphaFoldDB" id="A0AAU9SWL0"/>
<evidence type="ECO:0000256" key="1">
    <source>
        <dbReference type="SAM" id="MobiDB-lite"/>
    </source>
</evidence>
<dbReference type="Pfam" id="PF11926">
    <property type="entry name" value="DUF3444"/>
    <property type="match status" value="2"/>
</dbReference>
<reference evidence="3 4" key="1">
    <citation type="submission" date="2022-03" db="EMBL/GenBank/DDBJ databases">
        <authorList>
            <person name="Nunn A."/>
            <person name="Chopra R."/>
            <person name="Nunn A."/>
            <person name="Contreras Garrido A."/>
        </authorList>
    </citation>
    <scope>NUCLEOTIDE SEQUENCE [LARGE SCALE GENOMIC DNA]</scope>
</reference>
<keyword evidence="4" id="KW-1185">Reference proteome</keyword>
<sequence>MEKTNLDGAPSDAEQVPLHHNQTFSSATNTGEKRKREGLVSRGRESGNSSEVEEVIIVGSLAKEEAGEEPERAKQDSTFNDFDKLREEGSFAVGQTWALYDNKVDGMPRLYAQIRKVSVSGFCLSVTWLEPDPDDEDRVQKRDKELPVSVGWFKLGENKDIKDRGRFSHVVQCNEGSSADRFSVYPREGETWVVFKGRYKRPLSMNWEVDWSADPGSPCKYNYAFVQILSEYDDGSSAPVGFLHKAKGFSSVFCRFTEEVVRSYIHRADTERFSHRVPSFKMTGVEAEGVPRGSYELDPAALPENIKEIDVPLHLLAEPTVSNSEDNTHSQCVYFASKGRSFQTGQVWSFCSGDDHLPRFYGKIQKITFIQASEQDPVVKLHVGRLKARPIKGIIQWIDKEMSIGCGNFRARKVVEIFTDLDVFKRQIKPDSSGDGNDYSIMPKTGDVWAIYRNWSKDIEAVNLQSQTYDLVEVLDDDKLEYKVLLLAPDGGFGLADSGGFGSAYMAATEHWIDGADVRFTIPKSELLRFSHQVHTLRIAKEIHGAMQDVYEPNI</sequence>
<name>A0AAU9SWL0_THLAR</name>
<accession>A0AAU9SWL0</accession>
<feature type="domain" description="DUF3444" evidence="2">
    <location>
        <begin position="329"/>
        <end position="541"/>
    </location>
</feature>